<feature type="transmembrane region" description="Helical" evidence="6">
    <location>
        <begin position="65"/>
        <end position="93"/>
    </location>
</feature>
<feature type="transmembrane region" description="Helical" evidence="6">
    <location>
        <begin position="113"/>
        <end position="134"/>
    </location>
</feature>
<dbReference type="InterPro" id="IPR018461">
    <property type="entry name" value="Na/H_Antiport_NhaC-like_C"/>
</dbReference>
<feature type="transmembrane region" description="Helical" evidence="6">
    <location>
        <begin position="445"/>
        <end position="463"/>
    </location>
</feature>
<dbReference type="AlphaFoldDB" id="A0A316FWJ2"/>
<dbReference type="PANTHER" id="PTHR43478">
    <property type="entry name" value="NA+/H+ ANTIPORTER-RELATED"/>
    <property type="match status" value="1"/>
</dbReference>
<dbReference type="Pfam" id="PF03553">
    <property type="entry name" value="Na_H_antiporter"/>
    <property type="match status" value="1"/>
</dbReference>
<evidence type="ECO:0000256" key="2">
    <source>
        <dbReference type="ARBA" id="ARBA00022475"/>
    </source>
</evidence>
<feature type="transmembrane region" description="Helical" evidence="6">
    <location>
        <begin position="184"/>
        <end position="206"/>
    </location>
</feature>
<keyword evidence="4 6" id="KW-1133">Transmembrane helix</keyword>
<dbReference type="RefSeq" id="WP_109764861.1">
    <property type="nucleotide sequence ID" value="NZ_QGGU01000013.1"/>
</dbReference>
<keyword evidence="3 6" id="KW-0812">Transmembrane</keyword>
<dbReference type="OrthoDB" id="9762978at2"/>
<evidence type="ECO:0000259" key="7">
    <source>
        <dbReference type="Pfam" id="PF03553"/>
    </source>
</evidence>
<comment type="subcellular location">
    <subcellularLocation>
        <location evidence="1">Cell membrane</location>
        <topology evidence="1">Multi-pass membrane protein</topology>
    </subcellularLocation>
</comment>
<evidence type="ECO:0000256" key="5">
    <source>
        <dbReference type="ARBA" id="ARBA00023136"/>
    </source>
</evidence>
<evidence type="ECO:0000256" key="6">
    <source>
        <dbReference type="SAM" id="Phobius"/>
    </source>
</evidence>
<evidence type="ECO:0000313" key="9">
    <source>
        <dbReference type="Proteomes" id="UP000245790"/>
    </source>
</evidence>
<feature type="transmembrane region" description="Helical" evidence="6">
    <location>
        <begin position="283"/>
        <end position="301"/>
    </location>
</feature>
<feature type="transmembrane region" description="Helical" evidence="6">
    <location>
        <begin position="321"/>
        <end position="342"/>
    </location>
</feature>
<keyword evidence="5 6" id="KW-0472">Membrane</keyword>
<reference evidence="8 9" key="1">
    <citation type="submission" date="2018-05" db="EMBL/GenBank/DDBJ databases">
        <title>Genomic Encyclopedia of Type Strains, Phase IV (KMG-IV): sequencing the most valuable type-strain genomes for metagenomic binning, comparative biology and taxonomic classification.</title>
        <authorList>
            <person name="Goeker M."/>
        </authorList>
    </citation>
    <scope>NUCLEOTIDE SEQUENCE [LARGE SCALE GENOMIC DNA]</scope>
    <source>
        <strain evidence="8 9">DSM 25350</strain>
    </source>
</reference>
<keyword evidence="9" id="KW-1185">Reference proteome</keyword>
<evidence type="ECO:0000256" key="4">
    <source>
        <dbReference type="ARBA" id="ARBA00022989"/>
    </source>
</evidence>
<gene>
    <name evidence="8" type="ORF">C8D97_113112</name>
</gene>
<proteinExistence type="predicted"/>
<name>A0A316FWJ2_9GAMM</name>
<evidence type="ECO:0000256" key="3">
    <source>
        <dbReference type="ARBA" id="ARBA00022692"/>
    </source>
</evidence>
<organism evidence="8 9">
    <name type="scientific">Pleionea mediterranea</name>
    <dbReference type="NCBI Taxonomy" id="523701"/>
    <lineage>
        <taxon>Bacteria</taxon>
        <taxon>Pseudomonadati</taxon>
        <taxon>Pseudomonadota</taxon>
        <taxon>Gammaproteobacteria</taxon>
        <taxon>Oceanospirillales</taxon>
        <taxon>Pleioneaceae</taxon>
        <taxon>Pleionea</taxon>
    </lineage>
</organism>
<dbReference type="Proteomes" id="UP000245790">
    <property type="component" value="Unassembled WGS sequence"/>
</dbReference>
<feature type="transmembrane region" description="Helical" evidence="6">
    <location>
        <begin position="6"/>
        <end position="31"/>
    </location>
</feature>
<dbReference type="GO" id="GO:0005886">
    <property type="term" value="C:plasma membrane"/>
    <property type="evidence" value="ECO:0007669"/>
    <property type="project" value="UniProtKB-SubCell"/>
</dbReference>
<evidence type="ECO:0000256" key="1">
    <source>
        <dbReference type="ARBA" id="ARBA00004651"/>
    </source>
</evidence>
<sequence length="464" mass="50086">MQWWTLLPPVLAIVIAVWKKEVILALFVAIFSAEFLLHQFHPGLGFIATAERLVSVFDSAGNTRILLFSLLVGALLTLMQKSGGVSAFVQWVANKGLANSPRKVGLLPTFMGMFIFIETNLSVLTSGILARNLFDRFNMSRERLAYIIDSTCAPISVIILLNAWGAYVLSLIGDYSLANSNQVLIGSIGLNFYALITLTLVFYTVLSNRVHGPMKHAENRVREDALEVQEPPTRKRYMLVPLFTMIGGIVFFMWFTGYQALAKTTDAAITFSDGLLNGSGSKAVLWGTLSALLVAYLLLKFQQKLKHKTLVSWGFEGMSKLLGLVTTVMLALALGASMKALGTGDFVAQMVSGNMPIWSITPLIFIAAGVISFTTGTSWGTFGILIPIGIPIAQTMGIPPELILAAILGGGVFGDHCSPISDTTIVSSLAAGCDHLDHVKTQLPYALTAGGATIALYLLASLWF</sequence>
<protein>
    <submittedName>
        <fullName evidence="8">Transporter (NhaC family)</fullName>
    </submittedName>
</protein>
<feature type="transmembrane region" description="Helical" evidence="6">
    <location>
        <begin position="362"/>
        <end position="386"/>
    </location>
</feature>
<feature type="transmembrane region" description="Helical" evidence="6">
    <location>
        <begin position="237"/>
        <end position="255"/>
    </location>
</feature>
<dbReference type="PANTHER" id="PTHR43478:SF1">
    <property type="entry name" value="NA+_H+ ANTIPORTER NHAC-LIKE C-TERMINAL DOMAIN-CONTAINING PROTEIN"/>
    <property type="match status" value="1"/>
</dbReference>
<feature type="transmembrane region" description="Helical" evidence="6">
    <location>
        <begin position="146"/>
        <end position="172"/>
    </location>
</feature>
<dbReference type="EMBL" id="QGGU01000013">
    <property type="protein sequence ID" value="PWK46427.1"/>
    <property type="molecule type" value="Genomic_DNA"/>
</dbReference>
<keyword evidence="2" id="KW-1003">Cell membrane</keyword>
<comment type="caution">
    <text evidence="8">The sequence shown here is derived from an EMBL/GenBank/DDBJ whole genome shotgun (WGS) entry which is preliminary data.</text>
</comment>
<evidence type="ECO:0000313" key="8">
    <source>
        <dbReference type="EMBL" id="PWK46427.1"/>
    </source>
</evidence>
<feature type="domain" description="Na+/H+ antiporter NhaC-like C-terminal" evidence="7">
    <location>
        <begin position="151"/>
        <end position="460"/>
    </location>
</feature>
<accession>A0A316FWJ2</accession>